<dbReference type="Proteomes" id="UP000887458">
    <property type="component" value="Unassembled WGS sequence"/>
</dbReference>
<name>A0ABQ8JBD8_DERPT</name>
<keyword evidence="2" id="KW-1185">Reference proteome</keyword>
<reference evidence="1 2" key="2">
    <citation type="journal article" date="2022" name="Mol. Biol. Evol.">
        <title>Comparative Genomics Reveals Insights into the Divergent Evolution of Astigmatic Mites and Household Pest Adaptations.</title>
        <authorList>
            <person name="Xiong Q."/>
            <person name="Wan A.T."/>
            <person name="Liu X."/>
            <person name="Fung C.S."/>
            <person name="Xiao X."/>
            <person name="Malainual N."/>
            <person name="Hou J."/>
            <person name="Wang L."/>
            <person name="Wang M."/>
            <person name="Yang K.Y."/>
            <person name="Cui Y."/>
            <person name="Leung E.L."/>
            <person name="Nong W."/>
            <person name="Shin S.K."/>
            <person name="Au S.W."/>
            <person name="Jeong K.Y."/>
            <person name="Chew F.T."/>
            <person name="Hui J.H."/>
            <person name="Leung T.F."/>
            <person name="Tungtrongchitr A."/>
            <person name="Zhong N."/>
            <person name="Liu Z."/>
            <person name="Tsui S.K."/>
        </authorList>
    </citation>
    <scope>NUCLEOTIDE SEQUENCE [LARGE SCALE GENOMIC DNA]</scope>
    <source>
        <strain evidence="1">Derp</strain>
    </source>
</reference>
<accession>A0ABQ8JBD8</accession>
<sequence length="69" mass="8412">MQTTECSFINKYLIDSFKNFEVNNTNDSLLLDTSLKRKKCFKNVIKELECTFYFMQTKHKILLRSYWMK</sequence>
<comment type="caution">
    <text evidence="1">The sequence shown here is derived from an EMBL/GenBank/DDBJ whole genome shotgun (WGS) entry which is preliminary data.</text>
</comment>
<gene>
    <name evidence="1" type="ORF">DERP_001745</name>
</gene>
<evidence type="ECO:0000313" key="1">
    <source>
        <dbReference type="EMBL" id="KAH9419912.1"/>
    </source>
</evidence>
<dbReference type="EMBL" id="NJHN03000054">
    <property type="protein sequence ID" value="KAH9419912.1"/>
    <property type="molecule type" value="Genomic_DNA"/>
</dbReference>
<proteinExistence type="predicted"/>
<evidence type="ECO:0000313" key="2">
    <source>
        <dbReference type="Proteomes" id="UP000887458"/>
    </source>
</evidence>
<reference evidence="1 2" key="1">
    <citation type="journal article" date="2018" name="J. Allergy Clin. Immunol.">
        <title>High-quality assembly of Dermatophagoides pteronyssinus genome and transcriptome reveals a wide range of novel allergens.</title>
        <authorList>
            <person name="Liu X.Y."/>
            <person name="Yang K.Y."/>
            <person name="Wang M.Q."/>
            <person name="Kwok J.S."/>
            <person name="Zeng X."/>
            <person name="Yang Z."/>
            <person name="Xiao X.J."/>
            <person name="Lau C.P."/>
            <person name="Li Y."/>
            <person name="Huang Z.M."/>
            <person name="Ba J.G."/>
            <person name="Yim A.K."/>
            <person name="Ouyang C.Y."/>
            <person name="Ngai S.M."/>
            <person name="Chan T.F."/>
            <person name="Leung E.L."/>
            <person name="Liu L."/>
            <person name="Liu Z.G."/>
            <person name="Tsui S.K."/>
        </authorList>
    </citation>
    <scope>NUCLEOTIDE SEQUENCE [LARGE SCALE GENOMIC DNA]</scope>
    <source>
        <strain evidence="1">Derp</strain>
    </source>
</reference>
<protein>
    <submittedName>
        <fullName evidence="1">Uncharacterized protein</fullName>
    </submittedName>
</protein>
<organism evidence="1 2">
    <name type="scientific">Dermatophagoides pteronyssinus</name>
    <name type="common">European house dust mite</name>
    <dbReference type="NCBI Taxonomy" id="6956"/>
    <lineage>
        <taxon>Eukaryota</taxon>
        <taxon>Metazoa</taxon>
        <taxon>Ecdysozoa</taxon>
        <taxon>Arthropoda</taxon>
        <taxon>Chelicerata</taxon>
        <taxon>Arachnida</taxon>
        <taxon>Acari</taxon>
        <taxon>Acariformes</taxon>
        <taxon>Sarcoptiformes</taxon>
        <taxon>Astigmata</taxon>
        <taxon>Psoroptidia</taxon>
        <taxon>Analgoidea</taxon>
        <taxon>Pyroglyphidae</taxon>
        <taxon>Dermatophagoidinae</taxon>
        <taxon>Dermatophagoides</taxon>
    </lineage>
</organism>